<feature type="region of interest" description="Disordered" evidence="3">
    <location>
        <begin position="24"/>
        <end position="44"/>
    </location>
</feature>
<evidence type="ECO:0000313" key="7">
    <source>
        <dbReference type="EMBL" id="VUZ57577.1"/>
    </source>
</evidence>
<dbReference type="GO" id="GO:0071014">
    <property type="term" value="C:post-mRNA release spliceosomal complex"/>
    <property type="evidence" value="ECO:0007669"/>
    <property type="project" value="TreeGrafter"/>
</dbReference>
<dbReference type="STRING" id="6216.A0A0R3SUW9"/>
<dbReference type="EMBL" id="UYSG01011262">
    <property type="protein sequence ID" value="VDL61639.1"/>
    <property type="molecule type" value="Genomic_DNA"/>
</dbReference>
<gene>
    <name evidence="6" type="ORF">HDID_LOCUS9321</name>
    <name evidence="7" type="ORF">WMSIL1_LOCUS14956</name>
</gene>
<dbReference type="WBParaSite" id="HDID_0000932301-mRNA-1">
    <property type="protein sequence ID" value="HDID_0000932301-mRNA-1"/>
    <property type="gene ID" value="HDID_0000932301"/>
</dbReference>
<evidence type="ECO:0000313" key="8">
    <source>
        <dbReference type="Proteomes" id="UP000274504"/>
    </source>
</evidence>
<evidence type="ECO:0000256" key="3">
    <source>
        <dbReference type="SAM" id="MobiDB-lite"/>
    </source>
</evidence>
<dbReference type="EMBL" id="CABIJS010000719">
    <property type="protein sequence ID" value="VUZ57577.1"/>
    <property type="molecule type" value="Genomic_DNA"/>
</dbReference>
<dbReference type="Pfam" id="PF04677">
    <property type="entry name" value="CwfJ_C_1"/>
    <property type="match status" value="1"/>
</dbReference>
<reference evidence="10" key="1">
    <citation type="submission" date="2016-04" db="UniProtKB">
        <authorList>
            <consortium name="WormBaseParasite"/>
        </authorList>
    </citation>
    <scope>IDENTIFICATION</scope>
</reference>
<evidence type="ECO:0000313" key="9">
    <source>
        <dbReference type="Proteomes" id="UP000321570"/>
    </source>
</evidence>
<proteinExistence type="inferred from homology"/>
<reference evidence="6 8" key="2">
    <citation type="submission" date="2018-11" db="EMBL/GenBank/DDBJ databases">
        <authorList>
            <consortium name="Pathogen Informatics"/>
        </authorList>
    </citation>
    <scope>NUCLEOTIDE SEQUENCE [LARGE SCALE GENOMIC DNA]</scope>
</reference>
<organism evidence="10">
    <name type="scientific">Hymenolepis diminuta</name>
    <name type="common">Rat tapeworm</name>
    <dbReference type="NCBI Taxonomy" id="6216"/>
    <lineage>
        <taxon>Eukaryota</taxon>
        <taxon>Metazoa</taxon>
        <taxon>Spiralia</taxon>
        <taxon>Lophotrochozoa</taxon>
        <taxon>Platyhelminthes</taxon>
        <taxon>Cestoda</taxon>
        <taxon>Eucestoda</taxon>
        <taxon>Cyclophyllidea</taxon>
        <taxon>Hymenolepididae</taxon>
        <taxon>Hymenolepis</taxon>
    </lineage>
</organism>
<keyword evidence="9" id="KW-1185">Reference proteome</keyword>
<dbReference type="Proteomes" id="UP000274504">
    <property type="component" value="Unassembled WGS sequence"/>
</dbReference>
<reference evidence="7 9" key="3">
    <citation type="submission" date="2019-07" db="EMBL/GenBank/DDBJ databases">
        <authorList>
            <person name="Jastrzebski P J."/>
            <person name="Paukszto L."/>
            <person name="Jastrzebski P J."/>
        </authorList>
    </citation>
    <scope>NUCLEOTIDE SEQUENCE [LARGE SCALE GENOMIC DNA]</scope>
    <source>
        <strain evidence="7 9">WMS-il1</strain>
    </source>
</reference>
<dbReference type="Proteomes" id="UP000321570">
    <property type="component" value="Unassembled WGS sequence"/>
</dbReference>
<keyword evidence="2" id="KW-0175">Coiled coil</keyword>
<evidence type="ECO:0000256" key="1">
    <source>
        <dbReference type="ARBA" id="ARBA00006795"/>
    </source>
</evidence>
<evidence type="ECO:0000313" key="10">
    <source>
        <dbReference type="WBParaSite" id="HDID_0000932301-mRNA-1"/>
    </source>
</evidence>
<dbReference type="InterPro" id="IPR006767">
    <property type="entry name" value="Cwf19-like_C_dom-2"/>
</dbReference>
<evidence type="ECO:0000313" key="6">
    <source>
        <dbReference type="EMBL" id="VDL61639.1"/>
    </source>
</evidence>
<accession>A0A0R3SUW9</accession>
<dbReference type="InterPro" id="IPR006768">
    <property type="entry name" value="Cwf19-like_C_dom-1"/>
</dbReference>
<dbReference type="AlphaFoldDB" id="A0A0R3SUW9"/>
<sequence>MGKAKKGRRSSSSSDSYEWEVKKTYEDKEYKSESQSSTSQIKSQDDDLFAAMLSRVASSKNEIKETSRDRRPGLGWKKTEPKDSLEDPEILKRFINGPPVNLKIEPPSLENKHSLKNAEKKELASFGDRITEVEERYVTNDDINSISAQILRAELMENKAKIAKLKSKLDKLREAQKRNIKVRLTKTVSASSSRNVVQLTTTDNLGHEVPLHFKQYQGSSHGYGRKYENVNYHDEEGHRTKYLPDDNEGGSVEELIRQEKLESKNSYDKQFVSMVGKCKGGVNDEYDDAFVSKRIKSADSMRLKMKSDAIADFKRREYAESNCSSCMRQISRYLIMSVGQHMFLSLPEHVSLTRGHCILSPSEHVGAMTRVDENAVDEAVSFKRNLCRMAEMWKGTGASCVFMEIGGYPNHYKHHCQIECFPVNKETMEELPSYFKKALLDLGSEWDQNKRIVSLKQPGLGVRKAIPPNFGYFAVEFGVNGGGYAKVIEDWPSFPLYFGREILAGILGKSPDRWRKPKKDSLEELRRKAVEFGEKWSALEKNSREHDVVGPRQTEVSGPDIEGPALPPSVL</sequence>
<comment type="similarity">
    <text evidence="1">Belongs to the CWF19 family.</text>
</comment>
<dbReference type="Pfam" id="PF04676">
    <property type="entry name" value="CwfJ_C_2"/>
    <property type="match status" value="1"/>
</dbReference>
<dbReference type="OrthoDB" id="2113965at2759"/>
<feature type="domain" description="Cwf19-like C-terminal" evidence="5">
    <location>
        <begin position="312"/>
        <end position="436"/>
    </location>
</feature>
<protein>
    <submittedName>
        <fullName evidence="10">CWF19-like protein 2</fullName>
    </submittedName>
</protein>
<evidence type="ECO:0000259" key="4">
    <source>
        <dbReference type="Pfam" id="PF04676"/>
    </source>
</evidence>
<feature type="region of interest" description="Disordered" evidence="3">
    <location>
        <begin position="59"/>
        <end position="83"/>
    </location>
</feature>
<name>A0A0R3SUW9_HYMDI</name>
<dbReference type="GO" id="GO:0000398">
    <property type="term" value="P:mRNA splicing, via spliceosome"/>
    <property type="evidence" value="ECO:0007669"/>
    <property type="project" value="TreeGrafter"/>
</dbReference>
<evidence type="ECO:0000256" key="2">
    <source>
        <dbReference type="SAM" id="Coils"/>
    </source>
</evidence>
<evidence type="ECO:0000259" key="5">
    <source>
        <dbReference type="Pfam" id="PF04677"/>
    </source>
</evidence>
<feature type="region of interest" description="Disordered" evidence="3">
    <location>
        <begin position="542"/>
        <end position="571"/>
    </location>
</feature>
<dbReference type="PANTHER" id="PTHR12072:SF5">
    <property type="entry name" value="CWF19-LIKE PROTEIN 2"/>
    <property type="match status" value="1"/>
</dbReference>
<feature type="coiled-coil region" evidence="2">
    <location>
        <begin position="148"/>
        <end position="175"/>
    </location>
</feature>
<feature type="domain" description="Cwf19-like protein C-terminal" evidence="4">
    <location>
        <begin position="445"/>
        <end position="538"/>
    </location>
</feature>
<feature type="compositionally biased region" description="Low complexity" evidence="3">
    <location>
        <begin position="33"/>
        <end position="42"/>
    </location>
</feature>
<dbReference type="InterPro" id="IPR040194">
    <property type="entry name" value="Cwf19-like"/>
</dbReference>
<dbReference type="PANTHER" id="PTHR12072">
    <property type="entry name" value="CWF19, CELL CYCLE CONTROL PROTEIN"/>
    <property type="match status" value="1"/>
</dbReference>
<feature type="compositionally biased region" description="Basic and acidic residues" evidence="3">
    <location>
        <begin position="61"/>
        <end position="83"/>
    </location>
</feature>